<dbReference type="AlphaFoldDB" id="A0AAV0TM95"/>
<name>A0AAV0TM95_9STRA</name>
<feature type="compositionally biased region" description="Basic residues" evidence="1">
    <location>
        <begin position="327"/>
        <end position="337"/>
    </location>
</feature>
<feature type="compositionally biased region" description="Basic and acidic residues" evidence="1">
    <location>
        <begin position="351"/>
        <end position="376"/>
    </location>
</feature>
<protein>
    <submittedName>
        <fullName evidence="2">Uncharacterized protein</fullName>
    </submittedName>
</protein>
<feature type="compositionally biased region" description="Basic and acidic residues" evidence="1">
    <location>
        <begin position="140"/>
        <end position="149"/>
    </location>
</feature>
<dbReference type="Proteomes" id="UP001162029">
    <property type="component" value="Unassembled WGS sequence"/>
</dbReference>
<sequence length="399" mass="44595">MESSVQVTTDVVVAPLKVVVKYTKNLCGRIVVGCIRQFFPTVFGIYLVAIAAAHNGLGNTRPDHPKVDLDHARGRLNMNLRMGSSSNVRSSGYRGREDRSIGNQPFEERPRFADDRSIAEVARDEQQERQRFFQQQQQQGRRDLHDADLSRYGAGRGGGRSGGRGRGRGRGRGDRYHVPQAYRGGRSGTMYHHDLSPPEGRSPSPMPPSIRHRSVSPPPRARPRSSSPAPPSQQQRELYGRGRHGEFAPRGRESRYSPPPSPLLPAVWIMGLTVISTVTTRATIEVGTTKGHRSHRERREKRLSRPERSMTPSPVRQEHTSGSSGRKSGHSPHRSFNRRPEGDNQAEEASGNDKHTRSKNEDVLQLQEKEVKNGGARLARDELFAGMDDLAVDYEEDDE</sequence>
<proteinExistence type="predicted"/>
<dbReference type="EMBL" id="CANTFM010000516">
    <property type="protein sequence ID" value="CAI5723815.1"/>
    <property type="molecule type" value="Genomic_DNA"/>
</dbReference>
<feature type="compositionally biased region" description="Polar residues" evidence="1">
    <location>
        <begin position="310"/>
        <end position="326"/>
    </location>
</feature>
<feature type="compositionally biased region" description="Basic and acidic residues" evidence="1">
    <location>
        <begin position="94"/>
        <end position="131"/>
    </location>
</feature>
<feature type="region of interest" description="Disordered" evidence="1">
    <location>
        <begin position="285"/>
        <end position="376"/>
    </location>
</feature>
<reference evidence="2" key="1">
    <citation type="submission" date="2022-12" db="EMBL/GenBank/DDBJ databases">
        <authorList>
            <person name="Webb A."/>
        </authorList>
    </citation>
    <scope>NUCLEOTIDE SEQUENCE</scope>
    <source>
        <strain evidence="2">Pd1</strain>
    </source>
</reference>
<feature type="compositionally biased region" description="Basic residues" evidence="1">
    <location>
        <begin position="290"/>
        <end position="302"/>
    </location>
</feature>
<evidence type="ECO:0000256" key="1">
    <source>
        <dbReference type="SAM" id="MobiDB-lite"/>
    </source>
</evidence>
<keyword evidence="3" id="KW-1185">Reference proteome</keyword>
<feature type="region of interest" description="Disordered" evidence="1">
    <location>
        <begin position="79"/>
        <end position="260"/>
    </location>
</feature>
<evidence type="ECO:0000313" key="3">
    <source>
        <dbReference type="Proteomes" id="UP001162029"/>
    </source>
</evidence>
<feature type="compositionally biased region" description="Basic and acidic residues" evidence="1">
    <location>
        <begin position="238"/>
        <end position="255"/>
    </location>
</feature>
<evidence type="ECO:0000313" key="2">
    <source>
        <dbReference type="EMBL" id="CAI5723815.1"/>
    </source>
</evidence>
<feature type="compositionally biased region" description="Low complexity" evidence="1">
    <location>
        <begin position="224"/>
        <end position="236"/>
    </location>
</feature>
<comment type="caution">
    <text evidence="2">The sequence shown here is derived from an EMBL/GenBank/DDBJ whole genome shotgun (WGS) entry which is preliminary data.</text>
</comment>
<gene>
    <name evidence="2" type="ORF">PDE001_LOCUS2991</name>
</gene>
<accession>A0AAV0TM95</accession>
<organism evidence="2 3">
    <name type="scientific">Peronospora destructor</name>
    <dbReference type="NCBI Taxonomy" id="86335"/>
    <lineage>
        <taxon>Eukaryota</taxon>
        <taxon>Sar</taxon>
        <taxon>Stramenopiles</taxon>
        <taxon>Oomycota</taxon>
        <taxon>Peronosporomycetes</taxon>
        <taxon>Peronosporales</taxon>
        <taxon>Peronosporaceae</taxon>
        <taxon>Peronospora</taxon>
    </lineage>
</organism>